<evidence type="ECO:0000313" key="3">
    <source>
        <dbReference type="Proteomes" id="UP000176222"/>
    </source>
</evidence>
<name>A0A1G2QBV7_9BACT</name>
<dbReference type="Proteomes" id="UP000176222">
    <property type="component" value="Unassembled WGS sequence"/>
</dbReference>
<dbReference type="AlphaFoldDB" id="A0A1G2QBV7"/>
<dbReference type="EMBL" id="MHTH01000015">
    <property type="protein sequence ID" value="OHA58066.1"/>
    <property type="molecule type" value="Genomic_DNA"/>
</dbReference>
<evidence type="ECO:0000256" key="1">
    <source>
        <dbReference type="SAM" id="Phobius"/>
    </source>
</evidence>
<comment type="caution">
    <text evidence="2">The sequence shown here is derived from an EMBL/GenBank/DDBJ whole genome shotgun (WGS) entry which is preliminary data.</text>
</comment>
<accession>A0A1G2QBV7</accession>
<keyword evidence="1" id="KW-1133">Transmembrane helix</keyword>
<protein>
    <submittedName>
        <fullName evidence="2">Uncharacterized protein</fullName>
    </submittedName>
</protein>
<sequence>MQKIATRIFIYSSIAFGIVGILLILTGFGPGNDDKSPLNQMMFKLLFTTIFIILPSFALSVAGKYLNDKT</sequence>
<keyword evidence="1" id="KW-0472">Membrane</keyword>
<feature type="transmembrane region" description="Helical" evidence="1">
    <location>
        <begin position="41"/>
        <end position="62"/>
    </location>
</feature>
<organism evidence="2 3">
    <name type="scientific">Candidatus Vogelbacteria bacterium RIFOXYB1_FULL_42_16</name>
    <dbReference type="NCBI Taxonomy" id="1802436"/>
    <lineage>
        <taxon>Bacteria</taxon>
        <taxon>Candidatus Vogeliibacteriota</taxon>
    </lineage>
</organism>
<proteinExistence type="predicted"/>
<gene>
    <name evidence="2" type="ORF">A2370_01755</name>
</gene>
<reference evidence="2 3" key="1">
    <citation type="journal article" date="2016" name="Nat. Commun.">
        <title>Thousands of microbial genomes shed light on interconnected biogeochemical processes in an aquifer system.</title>
        <authorList>
            <person name="Anantharaman K."/>
            <person name="Brown C.T."/>
            <person name="Hug L.A."/>
            <person name="Sharon I."/>
            <person name="Castelle C.J."/>
            <person name="Probst A.J."/>
            <person name="Thomas B.C."/>
            <person name="Singh A."/>
            <person name="Wilkins M.J."/>
            <person name="Karaoz U."/>
            <person name="Brodie E.L."/>
            <person name="Williams K.H."/>
            <person name="Hubbard S.S."/>
            <person name="Banfield J.F."/>
        </authorList>
    </citation>
    <scope>NUCLEOTIDE SEQUENCE [LARGE SCALE GENOMIC DNA]</scope>
</reference>
<evidence type="ECO:0000313" key="2">
    <source>
        <dbReference type="EMBL" id="OHA58066.1"/>
    </source>
</evidence>
<keyword evidence="1" id="KW-0812">Transmembrane</keyword>
<feature type="transmembrane region" description="Helical" evidence="1">
    <location>
        <begin position="9"/>
        <end position="29"/>
    </location>
</feature>